<proteinExistence type="predicted"/>
<name>A0A3B0YG94_9ZZZZ</name>
<dbReference type="FunFam" id="3.30.830.10:FF:000011">
    <property type="entry name" value="Presequence protease, mitochondrial"/>
    <property type="match status" value="1"/>
</dbReference>
<dbReference type="SUPFAM" id="SSF63411">
    <property type="entry name" value="LuxS/MPP-like metallohydrolase"/>
    <property type="match status" value="4"/>
</dbReference>
<dbReference type="GO" id="GO:0046872">
    <property type="term" value="F:metal ion binding"/>
    <property type="evidence" value="ECO:0007669"/>
    <property type="project" value="InterPro"/>
</dbReference>
<dbReference type="Pfam" id="PF22516">
    <property type="entry name" value="PreP_C"/>
    <property type="match status" value="1"/>
</dbReference>
<reference evidence="2" key="1">
    <citation type="submission" date="2018-06" db="EMBL/GenBank/DDBJ databases">
        <authorList>
            <person name="Zhirakovskaya E."/>
        </authorList>
    </citation>
    <scope>NUCLEOTIDE SEQUENCE</scope>
</reference>
<dbReference type="InterPro" id="IPR007863">
    <property type="entry name" value="Peptidase_M16_C"/>
</dbReference>
<dbReference type="EMBL" id="UOFN01000034">
    <property type="protein sequence ID" value="VAW74352.1"/>
    <property type="molecule type" value="Genomic_DNA"/>
</dbReference>
<evidence type="ECO:0000313" key="2">
    <source>
        <dbReference type="EMBL" id="VAW74352.1"/>
    </source>
</evidence>
<dbReference type="PANTHER" id="PTHR43016">
    <property type="entry name" value="PRESEQUENCE PROTEASE"/>
    <property type="match status" value="1"/>
</dbReference>
<dbReference type="GO" id="GO:0006508">
    <property type="term" value="P:proteolysis"/>
    <property type="evidence" value="ECO:0007669"/>
    <property type="project" value="InterPro"/>
</dbReference>
<evidence type="ECO:0000259" key="1">
    <source>
        <dbReference type="SMART" id="SM01264"/>
    </source>
</evidence>
<dbReference type="Gene3D" id="3.30.830.10">
    <property type="entry name" value="Metalloenzyme, LuxS/M16 peptidase-like"/>
    <property type="match status" value="4"/>
</dbReference>
<dbReference type="InterPro" id="IPR055130">
    <property type="entry name" value="PreP_C"/>
</dbReference>
<protein>
    <submittedName>
        <fullName evidence="2">Predicted insulinase-like Zn-dependent peptidase DVU0941</fullName>
    </submittedName>
</protein>
<gene>
    <name evidence="2" type="ORF">MNBD_GAMMA15-1345</name>
</gene>
<dbReference type="AlphaFoldDB" id="A0A3B0YG94"/>
<feature type="domain" description="Peptidase M16C associated" evidence="1">
    <location>
        <begin position="480"/>
        <end position="727"/>
    </location>
</feature>
<dbReference type="PANTHER" id="PTHR43016:SF13">
    <property type="entry name" value="PRESEQUENCE PROTEASE, MITOCHONDRIAL"/>
    <property type="match status" value="1"/>
</dbReference>
<dbReference type="InterPro" id="IPR011249">
    <property type="entry name" value="Metalloenz_LuxS/M16"/>
</dbReference>
<dbReference type="InterPro" id="IPR013578">
    <property type="entry name" value="Peptidase_M16C_assoc"/>
</dbReference>
<dbReference type="Pfam" id="PF08367">
    <property type="entry name" value="M16C_assoc"/>
    <property type="match status" value="1"/>
</dbReference>
<organism evidence="2">
    <name type="scientific">hydrothermal vent metagenome</name>
    <dbReference type="NCBI Taxonomy" id="652676"/>
    <lineage>
        <taxon>unclassified sequences</taxon>
        <taxon>metagenomes</taxon>
        <taxon>ecological metagenomes</taxon>
    </lineage>
</organism>
<dbReference type="Pfam" id="PF05193">
    <property type="entry name" value="Peptidase_M16_C"/>
    <property type="match status" value="1"/>
</dbReference>
<sequence length="989" mass="109333">MSSVVADSSATSTHEAPTRVHEAFEWIRSERIESLNLVVEEYRHRVTGAAHYHLAANNPENVFLVALRTVPSDSTGVAHILEHTALCGSEHYPVRDPFFMMIRRSLNTFMNAFTSSDWTAYPFASQNRKDFNNLLDVYLDAVFFSRLHELDFAQEGHRVEFAEPDNADSDLVFKGVVFNEMKGAMSSPASTLWQTLTKYLFPSSTYHFNSGGEPENIPDLDYEDLKAFYRTHYHPSNAVFMTFGDIPVFEHHARIHDKALSHFEKLDVHIAVTDENRYHAPVYVQESYAFDEPGEVGDKTHLVMGWLLGPSINLKEQLEAHLLEGVLLDDSASPLRRALETSDLGSAPSPLCGLEASNREMSFVCGLEGSRPEHTQAMEKLVLGVLQDVADNGIEKSRVEAVLHQLELGQREISGDGYPYGLQLILEGLSCATHRGDPVALLNLDPVLEELRESVKDPDYIPGLVRKLLLDNTHRVHITLVPDTELSARRDAAEAGRLAVMKAQMDDVQKNTVIALAKTLAERQEQQDDPSMLPKVGLEDIPDEMNIASGEEETLAGLPVSFYPQGTNGLVYQQLIADLPELEDELLDVFPYYSYSLAQLGCGGRDYLETQALQTSVSGGVSASSSLRASTDDDQSLQGFFVLSGKALSRNHAALGKLMVETLESPRFDEYDRIRDLVAQQRAQREQSVTGNGHGLAMLAASSGMSPGSALSHRLRGLASIRSLKALDDSFSDADQVKQFASRLERLHNLVRSAPRRFLLISEAERHAQAAAELEQAWSQVQADGGGFTPFTASAVNAQVREAWLANTQVNFCAKAYKTVPADHEDAAALAVLSGFLRNGFLHRVVREQGGAYGGGASHDADNATFRFFSYRDPRLGETLGDFDNAIEWLLSEKHEWRLLEEAILGVISSIDKPGSPAGEARDAFFSALHGRTPERRQMIRKRILAVTLDDLKRVGETYLRPEQASIAVVTSQASEDTCKALGLDIQLL</sequence>
<accession>A0A3B0YG94</accession>
<dbReference type="InterPro" id="IPR011765">
    <property type="entry name" value="Pept_M16_N"/>
</dbReference>
<dbReference type="SMART" id="SM01264">
    <property type="entry name" value="M16C_associated"/>
    <property type="match status" value="1"/>
</dbReference>
<dbReference type="Pfam" id="PF00675">
    <property type="entry name" value="Peptidase_M16"/>
    <property type="match status" value="1"/>
</dbReference>